<reference evidence="2" key="1">
    <citation type="journal article" date="2014" name="Int. J. Syst. Evol. Microbiol.">
        <title>Complete genome sequence of Corynebacterium casei LMG S-19264T (=DSM 44701T), isolated from a smear-ripened cheese.</title>
        <authorList>
            <consortium name="US DOE Joint Genome Institute (JGI-PGF)"/>
            <person name="Walter F."/>
            <person name="Albersmeier A."/>
            <person name="Kalinowski J."/>
            <person name="Ruckert C."/>
        </authorList>
    </citation>
    <scope>NUCLEOTIDE SEQUENCE</scope>
    <source>
        <strain evidence="2">JCM 3346</strain>
    </source>
</reference>
<dbReference type="RefSeq" id="WP_189083634.1">
    <property type="nucleotide sequence ID" value="NZ_BMRJ01000001.1"/>
</dbReference>
<reference evidence="2" key="2">
    <citation type="submission" date="2020-09" db="EMBL/GenBank/DDBJ databases">
        <authorList>
            <person name="Sun Q."/>
            <person name="Ohkuma M."/>
        </authorList>
    </citation>
    <scope>NUCLEOTIDE SEQUENCE</scope>
    <source>
        <strain evidence="2">JCM 3346</strain>
    </source>
</reference>
<dbReference type="Proteomes" id="UP000610303">
    <property type="component" value="Unassembled WGS sequence"/>
</dbReference>
<dbReference type="Pfam" id="PF14534">
    <property type="entry name" value="DUF4440"/>
    <property type="match status" value="1"/>
</dbReference>
<proteinExistence type="predicted"/>
<evidence type="ECO:0000259" key="1">
    <source>
        <dbReference type="Pfam" id="PF14534"/>
    </source>
</evidence>
<feature type="domain" description="DUF4440" evidence="1">
    <location>
        <begin position="9"/>
        <end position="111"/>
    </location>
</feature>
<dbReference type="InterPro" id="IPR032710">
    <property type="entry name" value="NTF2-like_dom_sf"/>
</dbReference>
<dbReference type="AlphaFoldDB" id="A0A918CAC7"/>
<dbReference type="SUPFAM" id="SSF54427">
    <property type="entry name" value="NTF2-like"/>
    <property type="match status" value="1"/>
</dbReference>
<dbReference type="Gene3D" id="3.10.450.50">
    <property type="match status" value="1"/>
</dbReference>
<dbReference type="InterPro" id="IPR027843">
    <property type="entry name" value="DUF4440"/>
</dbReference>
<sequence>MTALTLETLLALERDGWNALCSARGGRFYGELMTAEAVMVLVNGMVLDRDAVAASLDEAPPWAEFELTEPRLVRISDDAAALVYRARAARDGDEDPFSALMTSVYVLRDGRTRLALYQQTTVTH</sequence>
<protein>
    <recommendedName>
        <fullName evidence="1">DUF4440 domain-containing protein</fullName>
    </recommendedName>
</protein>
<accession>A0A918CAC7</accession>
<name>A0A918CAC7_AGRME</name>
<keyword evidence="3" id="KW-1185">Reference proteome</keyword>
<gene>
    <name evidence="2" type="ORF">GCM10010196_03970</name>
</gene>
<dbReference type="EMBL" id="BMRJ01000001">
    <property type="protein sequence ID" value="GGR14557.1"/>
    <property type="molecule type" value="Genomic_DNA"/>
</dbReference>
<evidence type="ECO:0000313" key="3">
    <source>
        <dbReference type="Proteomes" id="UP000610303"/>
    </source>
</evidence>
<evidence type="ECO:0000313" key="2">
    <source>
        <dbReference type="EMBL" id="GGR14557.1"/>
    </source>
</evidence>
<comment type="caution">
    <text evidence="2">The sequence shown here is derived from an EMBL/GenBank/DDBJ whole genome shotgun (WGS) entry which is preliminary data.</text>
</comment>
<organism evidence="2 3">
    <name type="scientific">Agromyces mediolanus</name>
    <name type="common">Corynebacterium mediolanum</name>
    <dbReference type="NCBI Taxonomy" id="41986"/>
    <lineage>
        <taxon>Bacteria</taxon>
        <taxon>Bacillati</taxon>
        <taxon>Actinomycetota</taxon>
        <taxon>Actinomycetes</taxon>
        <taxon>Micrococcales</taxon>
        <taxon>Microbacteriaceae</taxon>
        <taxon>Agromyces</taxon>
    </lineage>
</organism>